<feature type="compositionally biased region" description="Polar residues" evidence="2">
    <location>
        <begin position="912"/>
        <end position="927"/>
    </location>
</feature>
<feature type="compositionally biased region" description="Polar residues" evidence="2">
    <location>
        <begin position="276"/>
        <end position="295"/>
    </location>
</feature>
<dbReference type="Pfam" id="PF00888">
    <property type="entry name" value="Cullin"/>
    <property type="match status" value="1"/>
</dbReference>
<gene>
    <name evidence="4" type="ORF">V5O48_012433</name>
</gene>
<feature type="compositionally biased region" description="Low complexity" evidence="2">
    <location>
        <begin position="162"/>
        <end position="177"/>
    </location>
</feature>
<feature type="compositionally biased region" description="Low complexity" evidence="2">
    <location>
        <begin position="504"/>
        <end position="525"/>
    </location>
</feature>
<feature type="compositionally biased region" description="Basic and acidic residues" evidence="2">
    <location>
        <begin position="433"/>
        <end position="451"/>
    </location>
</feature>
<organism evidence="4 5">
    <name type="scientific">Marasmius crinis-equi</name>
    <dbReference type="NCBI Taxonomy" id="585013"/>
    <lineage>
        <taxon>Eukaryota</taxon>
        <taxon>Fungi</taxon>
        <taxon>Dikarya</taxon>
        <taxon>Basidiomycota</taxon>
        <taxon>Agaricomycotina</taxon>
        <taxon>Agaricomycetes</taxon>
        <taxon>Agaricomycetidae</taxon>
        <taxon>Agaricales</taxon>
        <taxon>Marasmiineae</taxon>
        <taxon>Marasmiaceae</taxon>
        <taxon>Marasmius</taxon>
    </lineage>
</organism>
<accession>A0ABR3F2U9</accession>
<evidence type="ECO:0000313" key="5">
    <source>
        <dbReference type="Proteomes" id="UP001465976"/>
    </source>
</evidence>
<dbReference type="PANTHER" id="PTHR11932">
    <property type="entry name" value="CULLIN"/>
    <property type="match status" value="1"/>
</dbReference>
<proteinExistence type="inferred from homology"/>
<evidence type="ECO:0000256" key="2">
    <source>
        <dbReference type="SAM" id="MobiDB-lite"/>
    </source>
</evidence>
<feature type="region of interest" description="Disordered" evidence="2">
    <location>
        <begin position="419"/>
        <end position="466"/>
    </location>
</feature>
<evidence type="ECO:0000256" key="1">
    <source>
        <dbReference type="ARBA" id="ARBA00006019"/>
    </source>
</evidence>
<name>A0ABR3F2U9_9AGAR</name>
<feature type="region of interest" description="Disordered" evidence="2">
    <location>
        <begin position="606"/>
        <end position="638"/>
    </location>
</feature>
<comment type="caution">
    <text evidence="4">The sequence shown here is derived from an EMBL/GenBank/DDBJ whole genome shotgun (WGS) entry which is preliminary data.</text>
</comment>
<feature type="compositionally biased region" description="Low complexity" evidence="2">
    <location>
        <begin position="185"/>
        <end position="201"/>
    </location>
</feature>
<feature type="compositionally biased region" description="Basic and acidic residues" evidence="2">
    <location>
        <begin position="139"/>
        <end position="161"/>
    </location>
</feature>
<dbReference type="InterPro" id="IPR045093">
    <property type="entry name" value="Cullin"/>
</dbReference>
<feature type="compositionally biased region" description="Low complexity" evidence="2">
    <location>
        <begin position="865"/>
        <end position="877"/>
    </location>
</feature>
<feature type="domain" description="Cullin N-terminal" evidence="3">
    <location>
        <begin position="1065"/>
        <end position="1329"/>
    </location>
</feature>
<feature type="compositionally biased region" description="Basic and acidic residues" evidence="2">
    <location>
        <begin position="570"/>
        <end position="580"/>
    </location>
</feature>
<sequence length="1337" mass="150130">MTPETTYTSIPPPLTLEDQLHVAYASDDIHLAKILLLKLKGIEVTSDSDPRIAAVRPEDFDECFIPAGGFMSEEDEEVIKEMQRVERERLQVELEQRQRREREETERRRRREWEMHCEKIWEGEKKRLREEKEFLERKREEERRRWEDTERRRKEVAERRITAASRYSTRSTVSTSKSKPRLSYASLSTERTASSSSSSMATDDDTYLYSFLPVPRVPPPPPRRRRGGASPPLSSNSTSSPNIHHGSASGTNSSSSILGPDSAVDDERVSRERRPLSSSPKLTDTSDASTFTNDQAPLESDSDSHTLACSSLSTAQVSFRDVLTSMRGPLFPLSTESESRPRYPRAGESSQSQSPIRHRTQSKGRCQDPVPPPPSHLSGHKNGVSSGHAIRRRRRDEELLSLLLLEVKWAEGERLMRGRPRGRAGIDGTKSQCSEKQHISEADSKEKERHLVPPPPARQNSTSSIKSCSSTTSSCAACSAVLNPPTSPTSSTSSAVSRPGSWLSSFSSSTTSTDITTPSTSLSTSPVKATLSHLQRHVSSSVPTSNVRSTVAGWLRKSAIAAASQQNQARELHSKHETHLVHSCHRSPFSRLTPIMIFDGPLSLDEDADGKSSSPLHDGGDEAGLRNDTTPGAADSNAGNGISLHGAASLARQMTRFVELAKGFQTAYINMTAFSALHAVTSYDGRSWDLGVDAEEEEHRRRRKMIASSAGTQAVARRRLRPVGYRVERADAEFFFMRTTSGGVRKDKEANMRGQETPTVTNHTSYSRLATNEGSAGILPDEEAAVECRAREQRSRSWYQDEEDGVEYIPLVSPHPPAYPPKTVLPSPLPYALFFKPSIPLVPSPHRRVSQQHNQGFEDGMEFGSLSASSSPYSSLARGTGRFSSRLSSSPPPRSSPRSKRNSRSNSHSPTRRSSLSRLQNPQNSPSPIARPRLVANPVYLRLRAVKNVGHELGVNWEPEHGKNWGPMSAGKEKVLTLAYDEIGRSVLGRENEQEQERDLANYRRGAGVGVGRVMGRGIPDDRRGRHDRPRISVNVVQVDGFTGVRRGRNNDEKWARIKAGLDLANFSPTQYLSLYTEAYNYCYSFPLLDPTYGKADTTNWITNWGRGSVDTPSSDLYTRIVDYFGPDRFKEAEVELLDNEDLLTYYSSNWTTYKYKADYANRIFNQLINCWVKKLRREGRQDLYPVYQLALLSWKEYFLSPLQRERKLTGALIQLTMRHYRGEVVDVDLLKNVLSSLVELGIDTEHMKLVSLDIYKEHLETDYLESRKNHYREVSETLAFQPQSSQDYLEMVMAHFKDENDYISAAGTYLHPATEEKLRQMCETAFLGEREQGNWE</sequence>
<feature type="region of interest" description="Disordered" evidence="2">
    <location>
        <begin position="482"/>
        <end position="528"/>
    </location>
</feature>
<dbReference type="InterPro" id="IPR016159">
    <property type="entry name" value="Cullin_repeat-like_dom_sf"/>
</dbReference>
<dbReference type="Proteomes" id="UP001465976">
    <property type="component" value="Unassembled WGS sequence"/>
</dbReference>
<feature type="compositionally biased region" description="Low complexity" evidence="2">
    <location>
        <begin position="230"/>
        <end position="256"/>
    </location>
</feature>
<feature type="compositionally biased region" description="Basic and acidic residues" evidence="2">
    <location>
        <begin position="265"/>
        <end position="275"/>
    </location>
</feature>
<feature type="non-terminal residue" evidence="4">
    <location>
        <position position="1337"/>
    </location>
</feature>
<feature type="region of interest" description="Disordered" evidence="2">
    <location>
        <begin position="565"/>
        <end position="584"/>
    </location>
</feature>
<reference evidence="4 5" key="1">
    <citation type="submission" date="2024-02" db="EMBL/GenBank/DDBJ databases">
        <title>A draft genome for the cacao thread blight pathogen Marasmius crinis-equi.</title>
        <authorList>
            <person name="Cohen S.P."/>
            <person name="Baruah I.K."/>
            <person name="Amoako-Attah I."/>
            <person name="Bukari Y."/>
            <person name="Meinhardt L.W."/>
            <person name="Bailey B.A."/>
        </authorList>
    </citation>
    <scope>NUCLEOTIDE SEQUENCE [LARGE SCALE GENOMIC DNA]</scope>
    <source>
        <strain evidence="4 5">GH-76</strain>
    </source>
</reference>
<dbReference type="InterPro" id="IPR001373">
    <property type="entry name" value="Cullin_N"/>
</dbReference>
<protein>
    <recommendedName>
        <fullName evidence="3">Cullin N-terminal domain-containing protein</fullName>
    </recommendedName>
</protein>
<evidence type="ECO:0000259" key="3">
    <source>
        <dbReference type="Pfam" id="PF00888"/>
    </source>
</evidence>
<dbReference type="SUPFAM" id="SSF74788">
    <property type="entry name" value="Cullin repeat-like"/>
    <property type="match status" value="1"/>
</dbReference>
<dbReference type="EMBL" id="JBAHYK010001098">
    <property type="protein sequence ID" value="KAL0569533.1"/>
    <property type="molecule type" value="Genomic_DNA"/>
</dbReference>
<evidence type="ECO:0000313" key="4">
    <source>
        <dbReference type="EMBL" id="KAL0569533.1"/>
    </source>
</evidence>
<dbReference type="Gene3D" id="1.20.1310.10">
    <property type="entry name" value="Cullin Repeats"/>
    <property type="match status" value="2"/>
</dbReference>
<feature type="region of interest" description="Disordered" evidence="2">
    <location>
        <begin position="329"/>
        <end position="390"/>
    </location>
</feature>
<feature type="region of interest" description="Disordered" evidence="2">
    <location>
        <begin position="857"/>
        <end position="931"/>
    </location>
</feature>
<comment type="similarity">
    <text evidence="1">Belongs to the cullin family.</text>
</comment>
<keyword evidence="5" id="KW-1185">Reference proteome</keyword>
<feature type="region of interest" description="Disordered" evidence="2">
    <location>
        <begin position="139"/>
        <end position="305"/>
    </location>
</feature>